<dbReference type="InterPro" id="IPR050281">
    <property type="entry name" value="Flavin_monoamine_oxidase"/>
</dbReference>
<dbReference type="AlphaFoldDB" id="A0AAV3XLP1"/>
<dbReference type="InterPro" id="IPR036188">
    <property type="entry name" value="FAD/NAD-bd_sf"/>
</dbReference>
<dbReference type="SUPFAM" id="SSF51905">
    <property type="entry name" value="FAD/NAD(P)-binding domain"/>
    <property type="match status" value="1"/>
</dbReference>
<reference evidence="2" key="1">
    <citation type="submission" date="2019-10" db="EMBL/GenBank/DDBJ databases">
        <title>Draft genome sequece of Microseira wollei NIES-4236.</title>
        <authorList>
            <person name="Yamaguchi H."/>
            <person name="Suzuki S."/>
            <person name="Kawachi M."/>
        </authorList>
    </citation>
    <scope>NUCLEOTIDE SEQUENCE</scope>
    <source>
        <strain evidence="2">NIES-4236</strain>
    </source>
</reference>
<feature type="domain" description="Amine oxidase" evidence="1">
    <location>
        <begin position="49"/>
        <end position="334"/>
    </location>
</feature>
<dbReference type="EMBL" id="BLAY01000127">
    <property type="protein sequence ID" value="GET41579.1"/>
    <property type="molecule type" value="Genomic_DNA"/>
</dbReference>
<keyword evidence="3" id="KW-1185">Reference proteome</keyword>
<dbReference type="GO" id="GO:0016491">
    <property type="term" value="F:oxidoreductase activity"/>
    <property type="evidence" value="ECO:0007669"/>
    <property type="project" value="InterPro"/>
</dbReference>
<dbReference type="Pfam" id="PF01593">
    <property type="entry name" value="Amino_oxidase"/>
    <property type="match status" value="1"/>
</dbReference>
<organism evidence="2 3">
    <name type="scientific">Microseira wollei NIES-4236</name>
    <dbReference type="NCBI Taxonomy" id="2530354"/>
    <lineage>
        <taxon>Bacteria</taxon>
        <taxon>Bacillati</taxon>
        <taxon>Cyanobacteriota</taxon>
        <taxon>Cyanophyceae</taxon>
        <taxon>Oscillatoriophycideae</taxon>
        <taxon>Aerosakkonematales</taxon>
        <taxon>Aerosakkonemataceae</taxon>
        <taxon>Microseira</taxon>
    </lineage>
</organism>
<sequence length="334" mass="36760">MTSKKLNRRDFIGGLSQSVLSFLVLSRATQQLKVSASQRTSVLVLGAGLSGLYTALLLEAKGLSVTVLEARDRVGGRVHTHNDIPGKPEAGGQSFSEKYQRLLAVAERLQVPLEPSVGLDKEMLLYVRGQAVLPKDWAGATANQLTANERKIVPPLLLSYYLQQKNPLENETAWTKPEYADLDIPLDDYLRRAGASTEALRLINFNPGSRTNSLETASALWALRNDQRSRNLGQQPLRIRDGNSRLPEKMAAALKSPVQLNKVVEAIRSLDSGVEVHCVDGSSFRADYVIVTLPFSVLRDVEITPGLPALQSEAVKGLNYTAVTQIRFTVRDRF</sequence>
<dbReference type="PANTHER" id="PTHR10742">
    <property type="entry name" value="FLAVIN MONOAMINE OXIDASE"/>
    <property type="match status" value="1"/>
</dbReference>
<evidence type="ECO:0000259" key="1">
    <source>
        <dbReference type="Pfam" id="PF01593"/>
    </source>
</evidence>
<comment type="caution">
    <text evidence="2">The sequence shown here is derived from an EMBL/GenBank/DDBJ whole genome shotgun (WGS) entry which is preliminary data.</text>
</comment>
<gene>
    <name evidence="2" type="ORF">MiSe_63910</name>
</gene>
<evidence type="ECO:0000313" key="2">
    <source>
        <dbReference type="EMBL" id="GET41579.1"/>
    </source>
</evidence>
<dbReference type="PANTHER" id="PTHR10742:SF410">
    <property type="entry name" value="LYSINE-SPECIFIC HISTONE DEMETHYLASE 2"/>
    <property type="match status" value="1"/>
</dbReference>
<accession>A0AAV3XLP1</accession>
<protein>
    <submittedName>
        <fullName evidence="2">UDP-galactopyranose mutase</fullName>
    </submittedName>
</protein>
<evidence type="ECO:0000313" key="3">
    <source>
        <dbReference type="Proteomes" id="UP001050975"/>
    </source>
</evidence>
<proteinExistence type="predicted"/>
<name>A0AAV3XLP1_9CYAN</name>
<dbReference type="Proteomes" id="UP001050975">
    <property type="component" value="Unassembled WGS sequence"/>
</dbReference>
<dbReference type="Gene3D" id="3.50.50.60">
    <property type="entry name" value="FAD/NAD(P)-binding domain"/>
    <property type="match status" value="1"/>
</dbReference>
<dbReference type="InterPro" id="IPR002937">
    <property type="entry name" value="Amino_oxidase"/>
</dbReference>